<gene>
    <name evidence="1" type="ORF">GALMADRAFT_694477</name>
</gene>
<evidence type="ECO:0000313" key="2">
    <source>
        <dbReference type="Proteomes" id="UP000027222"/>
    </source>
</evidence>
<name>A0A067TLG3_GALM3</name>
<accession>A0A067TLG3</accession>
<sequence>MTWVGIYAEGDAGDNGVDEKSRAARWRAPVCSHGLRNVRLALDPSQCRDRHFHQLKGSRLYRSETRSPESRMAWTARAHVRSTRVVSWVHRSK</sequence>
<reference evidence="2" key="1">
    <citation type="journal article" date="2014" name="Proc. Natl. Acad. Sci. U.S.A.">
        <title>Extensive sampling of basidiomycete genomes demonstrates inadequacy of the white-rot/brown-rot paradigm for wood decay fungi.</title>
        <authorList>
            <person name="Riley R."/>
            <person name="Salamov A.A."/>
            <person name="Brown D.W."/>
            <person name="Nagy L.G."/>
            <person name="Floudas D."/>
            <person name="Held B.W."/>
            <person name="Levasseur A."/>
            <person name="Lombard V."/>
            <person name="Morin E."/>
            <person name="Otillar R."/>
            <person name="Lindquist E.A."/>
            <person name="Sun H."/>
            <person name="LaButti K.M."/>
            <person name="Schmutz J."/>
            <person name="Jabbour D."/>
            <person name="Luo H."/>
            <person name="Baker S.E."/>
            <person name="Pisabarro A.G."/>
            <person name="Walton J.D."/>
            <person name="Blanchette R.A."/>
            <person name="Henrissat B."/>
            <person name="Martin F."/>
            <person name="Cullen D."/>
            <person name="Hibbett D.S."/>
            <person name="Grigoriev I.V."/>
        </authorList>
    </citation>
    <scope>NUCLEOTIDE SEQUENCE [LARGE SCALE GENOMIC DNA]</scope>
    <source>
        <strain evidence="2">CBS 339.88</strain>
    </source>
</reference>
<organism evidence="1 2">
    <name type="scientific">Galerina marginata (strain CBS 339.88)</name>
    <dbReference type="NCBI Taxonomy" id="685588"/>
    <lineage>
        <taxon>Eukaryota</taxon>
        <taxon>Fungi</taxon>
        <taxon>Dikarya</taxon>
        <taxon>Basidiomycota</taxon>
        <taxon>Agaricomycotina</taxon>
        <taxon>Agaricomycetes</taxon>
        <taxon>Agaricomycetidae</taxon>
        <taxon>Agaricales</taxon>
        <taxon>Agaricineae</taxon>
        <taxon>Strophariaceae</taxon>
        <taxon>Galerina</taxon>
    </lineage>
</organism>
<dbReference type="HOGENOM" id="CLU_2399824_0_0_1"/>
<protein>
    <submittedName>
        <fullName evidence="1">Uncharacterized protein</fullName>
    </submittedName>
</protein>
<dbReference type="Proteomes" id="UP000027222">
    <property type="component" value="Unassembled WGS sequence"/>
</dbReference>
<evidence type="ECO:0000313" key="1">
    <source>
        <dbReference type="EMBL" id="KDR84055.1"/>
    </source>
</evidence>
<dbReference type="AlphaFoldDB" id="A0A067TLG3"/>
<proteinExistence type="predicted"/>
<keyword evidence="2" id="KW-1185">Reference proteome</keyword>
<dbReference type="EMBL" id="KL142368">
    <property type="protein sequence ID" value="KDR84055.1"/>
    <property type="molecule type" value="Genomic_DNA"/>
</dbReference>